<evidence type="ECO:0000313" key="2">
    <source>
        <dbReference type="EMBL" id="CAE0386909.1"/>
    </source>
</evidence>
<dbReference type="EMBL" id="HBIK01025665">
    <property type="protein sequence ID" value="CAE0386909.1"/>
    <property type="molecule type" value="Transcribed_RNA"/>
</dbReference>
<accession>A0A7S3NXS4</accession>
<proteinExistence type="predicted"/>
<organism evidence="2">
    <name type="scientific">Euplotes crassus</name>
    <dbReference type="NCBI Taxonomy" id="5936"/>
    <lineage>
        <taxon>Eukaryota</taxon>
        <taxon>Sar</taxon>
        <taxon>Alveolata</taxon>
        <taxon>Ciliophora</taxon>
        <taxon>Intramacronucleata</taxon>
        <taxon>Spirotrichea</taxon>
        <taxon>Hypotrichia</taxon>
        <taxon>Euplotida</taxon>
        <taxon>Euplotidae</taxon>
        <taxon>Moneuplotes</taxon>
    </lineage>
</organism>
<feature type="region of interest" description="Disordered" evidence="1">
    <location>
        <begin position="155"/>
        <end position="185"/>
    </location>
</feature>
<sequence>MEFTAQLSNLEQVFTHNELKHEVYTKNMDDSLNGKYVNQCLATPILKPVKGKIDIPPLEGFPSPAIPLGDESLMNLGLTDRVEHFRLSPDIDSKFTKLQVNLEKKNISYKSSTTPNVAYATSPSSEIQSISTFATTNIQNTENSEFTMVLSEDESDSVQGHLGAKKAPKSKERKLSSEGGITLPPRAEEDSILRPHSKKTIISSSKLLKDQQALMPTTILGFLQKSVKDLKQGNTKKKVEKVGLKSFEALSLTTSTGEVGSSIPNFTLG</sequence>
<dbReference type="AlphaFoldDB" id="A0A7S3NXS4"/>
<evidence type="ECO:0000256" key="1">
    <source>
        <dbReference type="SAM" id="MobiDB-lite"/>
    </source>
</evidence>
<name>A0A7S3NXS4_EUPCR</name>
<gene>
    <name evidence="2" type="ORF">ECRA1380_LOCUS11873</name>
</gene>
<reference evidence="2" key="1">
    <citation type="submission" date="2021-01" db="EMBL/GenBank/DDBJ databases">
        <authorList>
            <person name="Corre E."/>
            <person name="Pelletier E."/>
            <person name="Niang G."/>
            <person name="Scheremetjew M."/>
            <person name="Finn R."/>
            <person name="Kale V."/>
            <person name="Holt S."/>
            <person name="Cochrane G."/>
            <person name="Meng A."/>
            <person name="Brown T."/>
            <person name="Cohen L."/>
        </authorList>
    </citation>
    <scope>NUCLEOTIDE SEQUENCE</scope>
    <source>
        <strain evidence="2">CT5</strain>
    </source>
</reference>
<protein>
    <submittedName>
        <fullName evidence="2">Uncharacterized protein</fullName>
    </submittedName>
</protein>